<dbReference type="GeneID" id="4387346"/>
<dbReference type="AlphaFoldDB" id="Q2HCJ7"/>
<feature type="region of interest" description="Disordered" evidence="4">
    <location>
        <begin position="379"/>
        <end position="405"/>
    </location>
</feature>
<dbReference type="STRING" id="306901.Q2HCJ7"/>
<feature type="compositionally biased region" description="Gly residues" evidence="4">
    <location>
        <begin position="573"/>
        <end position="589"/>
    </location>
</feature>
<reference evidence="6" key="1">
    <citation type="journal article" date="2015" name="Genome Announc.">
        <title>Draft genome sequence of the cellulolytic fungus Chaetomium globosum.</title>
        <authorList>
            <person name="Cuomo C.A."/>
            <person name="Untereiner W.A."/>
            <person name="Ma L.-J."/>
            <person name="Grabherr M."/>
            <person name="Birren B.W."/>
        </authorList>
    </citation>
    <scope>NUCLEOTIDE SEQUENCE [LARGE SCALE GENOMIC DNA]</scope>
    <source>
        <strain evidence="6">ATCC 6205 / CBS 148.51 / DSM 1962 / NBRC 6347 / NRRL 1970</strain>
    </source>
</reference>
<dbReference type="HOGENOM" id="CLU_009375_1_0_1"/>
<dbReference type="GO" id="GO:0000323">
    <property type="term" value="C:lytic vacuole"/>
    <property type="evidence" value="ECO:0007669"/>
    <property type="project" value="TreeGrafter"/>
</dbReference>
<dbReference type="PANTHER" id="PTHR15157:SF5">
    <property type="entry name" value="UV RADIATION RESISTANCE-ASSOCIATED GENE PROTEIN"/>
    <property type="match status" value="1"/>
</dbReference>
<keyword evidence="3" id="KW-0175">Coiled coil</keyword>
<name>Q2HCJ7_CHAGB</name>
<dbReference type="InterPro" id="IPR018791">
    <property type="entry name" value="UV_resistance/autophagy_Atg14"/>
</dbReference>
<dbReference type="OrthoDB" id="72772at2759"/>
<feature type="compositionally biased region" description="Polar residues" evidence="4">
    <location>
        <begin position="76"/>
        <end position="88"/>
    </location>
</feature>
<dbReference type="OMA" id="HYRFEYG"/>
<comment type="similarity">
    <text evidence="1">Belongs to the ATG14 family.</text>
</comment>
<feature type="region of interest" description="Disordered" evidence="4">
    <location>
        <begin position="541"/>
        <end position="594"/>
    </location>
</feature>
<dbReference type="GO" id="GO:0000149">
    <property type="term" value="F:SNARE binding"/>
    <property type="evidence" value="ECO:0007669"/>
    <property type="project" value="TreeGrafter"/>
</dbReference>
<evidence type="ECO:0000256" key="2">
    <source>
        <dbReference type="ARBA" id="ARBA00013807"/>
    </source>
</evidence>
<feature type="region of interest" description="Disordered" evidence="4">
    <location>
        <begin position="49"/>
        <end position="88"/>
    </location>
</feature>
<dbReference type="GO" id="GO:0035493">
    <property type="term" value="P:SNARE complex assembly"/>
    <property type="evidence" value="ECO:0007669"/>
    <property type="project" value="TreeGrafter"/>
</dbReference>
<feature type="compositionally biased region" description="Low complexity" evidence="4">
    <location>
        <begin position="379"/>
        <end position="397"/>
    </location>
</feature>
<evidence type="ECO:0000313" key="6">
    <source>
        <dbReference type="Proteomes" id="UP000001056"/>
    </source>
</evidence>
<dbReference type="GO" id="GO:0005768">
    <property type="term" value="C:endosome"/>
    <property type="evidence" value="ECO:0007669"/>
    <property type="project" value="TreeGrafter"/>
</dbReference>
<dbReference type="eggNOG" id="KOG2896">
    <property type="taxonomic scope" value="Eukaryota"/>
</dbReference>
<dbReference type="RefSeq" id="XP_001221278.1">
    <property type="nucleotide sequence ID" value="XM_001221277.1"/>
</dbReference>
<accession>Q2HCJ7</accession>
<dbReference type="VEuPathDB" id="FungiDB:CHGG_02057"/>
<proteinExistence type="inferred from homology"/>
<keyword evidence="6" id="KW-1185">Reference proteome</keyword>
<dbReference type="PANTHER" id="PTHR15157">
    <property type="entry name" value="UV RADIATION RESISTANCE-ASSOCIATED GENE PROTEIN"/>
    <property type="match status" value="1"/>
</dbReference>
<protein>
    <recommendedName>
        <fullName evidence="2">Autophagy-related protein 14</fullName>
    </recommendedName>
</protein>
<dbReference type="Pfam" id="PF10186">
    <property type="entry name" value="ATG14"/>
    <property type="match status" value="1"/>
</dbReference>
<evidence type="ECO:0000256" key="3">
    <source>
        <dbReference type="ARBA" id="ARBA00023054"/>
    </source>
</evidence>
<dbReference type="GO" id="GO:0032991">
    <property type="term" value="C:protein-containing complex"/>
    <property type="evidence" value="ECO:0007669"/>
    <property type="project" value="UniProtKB-ARBA"/>
</dbReference>
<gene>
    <name evidence="5" type="ORF">CHGG_02057</name>
</gene>
<evidence type="ECO:0000256" key="1">
    <source>
        <dbReference type="ARBA" id="ARBA00009574"/>
    </source>
</evidence>
<dbReference type="Proteomes" id="UP000001056">
    <property type="component" value="Unassembled WGS sequence"/>
</dbReference>
<sequence length="624" mass="67968">MSTESTRPLLLPQNRKLRHLRGIALRNVAFSRPRGRTIDDAALNIQSPAKLESLRNPPPLHHALSSDDLRPPTGGRRSTQLPNASPATRQKKFEDAFESKLADAFFSLHVEGETEAIYISEVEERSTVWFYTWWRELADLDSRITQSPQLTVKVWAKRNDTWTALREDEVDLRALNWLGSLQDVHFPPNSLVFHLVDGVYSLDLSGKSAPPKHTAPAPTSSYNALMRLATLDHSVQDALATRELLTQQINDLLDRETKNEVPEAEDALALTNKYLAQQRRAVALATKRNADLKASIAARKEAIAQGRAAQAKAAKDVENATEKLAQSQALLSKTKSDIRGQRRRICDDLSRIYNITPVPLGPPLSFQICGLPLPNSTAYNSSSSTTTTTTTTSSSTPTPAPPTEDALSAALGHVAHLTDALQYYLSVPLPYPIRPFGSRSSIRDDISQLPDPQREFPLYVPRGGSAAQFRFDYGWFLLNKDIEALCASQGLRVVDIRHTLPNLKYLLYVCSAGSEEVPERKRGGVRGLWAGRIRGGGLLGDDASSLGGGSSRRGSDASEVAGRQREELRRAAVGGGGAGGREVGNGNGNGNVANVNGEPGLLPFAEGGMKLSLRTKGLRESAAQ</sequence>
<dbReference type="InParanoid" id="Q2HCJ7"/>
<organism evidence="5 6">
    <name type="scientific">Chaetomium globosum (strain ATCC 6205 / CBS 148.51 / DSM 1962 / NBRC 6347 / NRRL 1970)</name>
    <name type="common">Soil fungus</name>
    <dbReference type="NCBI Taxonomy" id="306901"/>
    <lineage>
        <taxon>Eukaryota</taxon>
        <taxon>Fungi</taxon>
        <taxon>Dikarya</taxon>
        <taxon>Ascomycota</taxon>
        <taxon>Pezizomycotina</taxon>
        <taxon>Sordariomycetes</taxon>
        <taxon>Sordariomycetidae</taxon>
        <taxon>Sordariales</taxon>
        <taxon>Chaetomiaceae</taxon>
        <taxon>Chaetomium</taxon>
    </lineage>
</organism>
<evidence type="ECO:0000313" key="5">
    <source>
        <dbReference type="EMBL" id="EAQ93822.1"/>
    </source>
</evidence>
<evidence type="ECO:0000256" key="4">
    <source>
        <dbReference type="SAM" id="MobiDB-lite"/>
    </source>
</evidence>
<dbReference type="EMBL" id="CH408029">
    <property type="protein sequence ID" value="EAQ93822.1"/>
    <property type="molecule type" value="Genomic_DNA"/>
</dbReference>